<keyword evidence="4 5" id="KW-0472">Membrane</keyword>
<dbReference type="EMBL" id="JBFTWV010000053">
    <property type="protein sequence ID" value="KAL2793744.1"/>
    <property type="molecule type" value="Genomic_DNA"/>
</dbReference>
<feature type="transmembrane region" description="Helical" evidence="5">
    <location>
        <begin position="476"/>
        <end position="498"/>
    </location>
</feature>
<dbReference type="Gene3D" id="1.20.1250.20">
    <property type="entry name" value="MFS general substrate transporter like domains"/>
    <property type="match status" value="1"/>
</dbReference>
<feature type="domain" description="Major facilitator superfamily (MFS) profile" evidence="6">
    <location>
        <begin position="84"/>
        <end position="543"/>
    </location>
</feature>
<comment type="caution">
    <text evidence="7">The sequence shown here is derived from an EMBL/GenBank/DDBJ whole genome shotgun (WGS) entry which is preliminary data.</text>
</comment>
<feature type="transmembrane region" description="Helical" evidence="5">
    <location>
        <begin position="310"/>
        <end position="328"/>
    </location>
</feature>
<feature type="transmembrane region" description="Helical" evidence="5">
    <location>
        <begin position="382"/>
        <end position="401"/>
    </location>
</feature>
<dbReference type="PANTHER" id="PTHR42718">
    <property type="entry name" value="MAJOR FACILITATOR SUPERFAMILY MULTIDRUG TRANSPORTER MFSC"/>
    <property type="match status" value="1"/>
</dbReference>
<evidence type="ECO:0000256" key="1">
    <source>
        <dbReference type="ARBA" id="ARBA00004141"/>
    </source>
</evidence>
<dbReference type="InterPro" id="IPR011701">
    <property type="entry name" value="MFS"/>
</dbReference>
<evidence type="ECO:0000256" key="3">
    <source>
        <dbReference type="ARBA" id="ARBA00022989"/>
    </source>
</evidence>
<accession>A0ABR4G412</accession>
<evidence type="ECO:0000259" key="6">
    <source>
        <dbReference type="PROSITE" id="PS50850"/>
    </source>
</evidence>
<sequence length="549" mass="58991">MSARRGSTAVDFTTDQALPAPTATIRINHVPEMHELDNPKKDPIVQIEPVMGRVPPSSSVPVSAAASQYDLTATLESNTPEIALVIICSTSQMLFSFALGDVVVNQQGFKRTLGLKNTELPWLVGALNTANGLSVVISGSLMDLAPPKALMVGALAWLTLWNVLGVFSLSPSRAPLFFMVRAMQGLAVGTLVSGSMSILGRIYNPGVRKNRVFSAMAAMAPLGFWLGAIQGGLLKDHLEWIFGSNALICGICCVVAYYAIPNLRPVADTVGADAPSLRQFDLLGAVVAMASCICLLFGLTQGSVTMWKPYTYTLVIIGILLLPLFFYIESRAPRPLIPTQLWKIKGFTPLILAYFLGFGTYMGGWQFYAIQFWLRIQNASPLAVSLYLLPNAIVGILAAWIVSRVLHLIPGHYIYLTSMLAFSLGPVFFLPQTPGTIYWALSFPGICLVTFGPDLAFAAASIFITSNVSRSYQGSAGSLLVMVQNLSGAIMTSVADAVGAQVDLGEGGEIGLRGLRAIWWFAFVGGILGAGVVGGWVRIPREVEKEHTR</sequence>
<dbReference type="InterPro" id="IPR020846">
    <property type="entry name" value="MFS_dom"/>
</dbReference>
<feature type="transmembrane region" description="Helical" evidence="5">
    <location>
        <begin position="413"/>
        <end position="431"/>
    </location>
</feature>
<feature type="transmembrane region" description="Helical" evidence="5">
    <location>
        <begin position="212"/>
        <end position="234"/>
    </location>
</feature>
<name>A0ABR4G412_9EURO</name>
<feature type="transmembrane region" description="Helical" evidence="5">
    <location>
        <begin position="349"/>
        <end position="370"/>
    </location>
</feature>
<evidence type="ECO:0000313" key="8">
    <source>
        <dbReference type="Proteomes" id="UP001610563"/>
    </source>
</evidence>
<comment type="subcellular location">
    <subcellularLocation>
        <location evidence="1">Membrane</location>
        <topology evidence="1">Multi-pass membrane protein</topology>
    </subcellularLocation>
</comment>
<evidence type="ECO:0000313" key="7">
    <source>
        <dbReference type="EMBL" id="KAL2793744.1"/>
    </source>
</evidence>
<evidence type="ECO:0000256" key="5">
    <source>
        <dbReference type="SAM" id="Phobius"/>
    </source>
</evidence>
<evidence type="ECO:0000256" key="2">
    <source>
        <dbReference type="ARBA" id="ARBA00022692"/>
    </source>
</evidence>
<feature type="transmembrane region" description="Helical" evidence="5">
    <location>
        <begin position="280"/>
        <end position="298"/>
    </location>
</feature>
<feature type="transmembrane region" description="Helical" evidence="5">
    <location>
        <begin position="120"/>
        <end position="142"/>
    </location>
</feature>
<feature type="transmembrane region" description="Helical" evidence="5">
    <location>
        <begin position="82"/>
        <end position="100"/>
    </location>
</feature>
<feature type="transmembrane region" description="Helical" evidence="5">
    <location>
        <begin position="437"/>
        <end position="464"/>
    </location>
</feature>
<dbReference type="SUPFAM" id="SSF103473">
    <property type="entry name" value="MFS general substrate transporter"/>
    <property type="match status" value="1"/>
</dbReference>
<organism evidence="7 8">
    <name type="scientific">Aspergillus keveii</name>
    <dbReference type="NCBI Taxonomy" id="714993"/>
    <lineage>
        <taxon>Eukaryota</taxon>
        <taxon>Fungi</taxon>
        <taxon>Dikarya</taxon>
        <taxon>Ascomycota</taxon>
        <taxon>Pezizomycotina</taxon>
        <taxon>Eurotiomycetes</taxon>
        <taxon>Eurotiomycetidae</taxon>
        <taxon>Eurotiales</taxon>
        <taxon>Aspergillaceae</taxon>
        <taxon>Aspergillus</taxon>
        <taxon>Aspergillus subgen. Nidulantes</taxon>
    </lineage>
</organism>
<dbReference type="Gene3D" id="1.20.1720.10">
    <property type="entry name" value="Multidrug resistance protein D"/>
    <property type="match status" value="1"/>
</dbReference>
<keyword evidence="3 5" id="KW-1133">Transmembrane helix</keyword>
<feature type="transmembrane region" description="Helical" evidence="5">
    <location>
        <begin position="176"/>
        <end position="200"/>
    </location>
</feature>
<feature type="transmembrane region" description="Helical" evidence="5">
    <location>
        <begin position="240"/>
        <end position="260"/>
    </location>
</feature>
<dbReference type="Pfam" id="PF07690">
    <property type="entry name" value="MFS_1"/>
    <property type="match status" value="1"/>
</dbReference>
<evidence type="ECO:0000256" key="4">
    <source>
        <dbReference type="ARBA" id="ARBA00023136"/>
    </source>
</evidence>
<proteinExistence type="predicted"/>
<keyword evidence="8" id="KW-1185">Reference proteome</keyword>
<dbReference type="PANTHER" id="PTHR42718:SF41">
    <property type="entry name" value="MFS TRANSPORTER OF UNKOWN SPECIFICITY (AFU_ORTHOLOGUE AFUA_5G09940)-RELATED"/>
    <property type="match status" value="1"/>
</dbReference>
<protein>
    <submittedName>
        <fullName evidence="7">Major facilitator superfamily domain-containing protein</fullName>
    </submittedName>
</protein>
<dbReference type="PROSITE" id="PS50850">
    <property type="entry name" value="MFS"/>
    <property type="match status" value="1"/>
</dbReference>
<keyword evidence="2 5" id="KW-0812">Transmembrane</keyword>
<dbReference type="InterPro" id="IPR036259">
    <property type="entry name" value="MFS_trans_sf"/>
</dbReference>
<reference evidence="7 8" key="1">
    <citation type="submission" date="2024-07" db="EMBL/GenBank/DDBJ databases">
        <title>Section-level genome sequencing and comparative genomics of Aspergillus sections Usti and Cavernicolus.</title>
        <authorList>
            <consortium name="Lawrence Berkeley National Laboratory"/>
            <person name="Nybo J.L."/>
            <person name="Vesth T.C."/>
            <person name="Theobald S."/>
            <person name="Frisvad J.C."/>
            <person name="Larsen T.O."/>
            <person name="Kjaerboelling I."/>
            <person name="Rothschild-Mancinelli K."/>
            <person name="Lyhne E.K."/>
            <person name="Kogle M.E."/>
            <person name="Barry K."/>
            <person name="Clum A."/>
            <person name="Na H."/>
            <person name="Ledsgaard L."/>
            <person name="Lin J."/>
            <person name="Lipzen A."/>
            <person name="Kuo A."/>
            <person name="Riley R."/>
            <person name="Mondo S."/>
            <person name="Labutti K."/>
            <person name="Haridas S."/>
            <person name="Pangalinan J."/>
            <person name="Salamov A.A."/>
            <person name="Simmons B.A."/>
            <person name="Magnuson J.K."/>
            <person name="Chen J."/>
            <person name="Drula E."/>
            <person name="Henrissat B."/>
            <person name="Wiebenga A."/>
            <person name="Lubbers R.J."/>
            <person name="Gomes A.C."/>
            <person name="Makela M.R."/>
            <person name="Stajich J."/>
            <person name="Grigoriev I.V."/>
            <person name="Mortensen U.H."/>
            <person name="De Vries R.P."/>
            <person name="Baker S.E."/>
            <person name="Andersen M.R."/>
        </authorList>
    </citation>
    <scope>NUCLEOTIDE SEQUENCE [LARGE SCALE GENOMIC DNA]</scope>
    <source>
        <strain evidence="7 8">CBS 209.92</strain>
    </source>
</reference>
<gene>
    <name evidence="7" type="ORF">BJX66DRAFT_325794</name>
</gene>
<feature type="transmembrane region" description="Helical" evidence="5">
    <location>
        <begin position="149"/>
        <end position="170"/>
    </location>
</feature>
<feature type="transmembrane region" description="Helical" evidence="5">
    <location>
        <begin position="518"/>
        <end position="539"/>
    </location>
</feature>
<dbReference type="Proteomes" id="UP001610563">
    <property type="component" value="Unassembled WGS sequence"/>
</dbReference>